<dbReference type="Proteomes" id="UP001159364">
    <property type="component" value="Linkage Group LG08"/>
</dbReference>
<organism evidence="2 3">
    <name type="scientific">Erythroxylum novogranatense</name>
    <dbReference type="NCBI Taxonomy" id="1862640"/>
    <lineage>
        <taxon>Eukaryota</taxon>
        <taxon>Viridiplantae</taxon>
        <taxon>Streptophyta</taxon>
        <taxon>Embryophyta</taxon>
        <taxon>Tracheophyta</taxon>
        <taxon>Spermatophyta</taxon>
        <taxon>Magnoliopsida</taxon>
        <taxon>eudicotyledons</taxon>
        <taxon>Gunneridae</taxon>
        <taxon>Pentapetalae</taxon>
        <taxon>rosids</taxon>
        <taxon>fabids</taxon>
        <taxon>Malpighiales</taxon>
        <taxon>Erythroxylaceae</taxon>
        <taxon>Erythroxylum</taxon>
    </lineage>
</organism>
<proteinExistence type="predicted"/>
<evidence type="ECO:0000313" key="2">
    <source>
        <dbReference type="EMBL" id="KAJ8899169.1"/>
    </source>
</evidence>
<gene>
    <name evidence="2" type="ORF">K2173_011956</name>
</gene>
<dbReference type="Pfam" id="PF13679">
    <property type="entry name" value="Methyltransf_32"/>
    <property type="match status" value="1"/>
</dbReference>
<evidence type="ECO:0000313" key="3">
    <source>
        <dbReference type="Proteomes" id="UP001159364"/>
    </source>
</evidence>
<dbReference type="InterPro" id="IPR052220">
    <property type="entry name" value="METTL25"/>
</dbReference>
<sequence length="500" mass="56162">MALSGCKYSCETGVETLEWINAIVSFIKPYHSLINAHVVNFFKDRLWESIDKDWIHCLRQEPVQNLLLVPSGVVQDHWPNSLKEFVKTIKSLVFPREQVDLHKVFPDLNLTLLNSVLAQGMNTKKKHEVEVLSAVVDSIANSVNAQTIVDVGAGQGYLAQVLSFQYQHSVVAIDASSHHGKVIDARAERIRRYYVAQMNKFDSGKRIPDVPKTITCRVMSTNMLRNLTKMSLTGDDVDRSELIGQVEGNKMSFLLTGLHACGDLSVTMLKTFLECEEVKAVVSIGCCYNLLSEECSHSGVSGNGFPMSHGIKSVGVSLGKNSRDLACQSAERWSYLENDAALHNFDVHAFRAAFQMVLLKYYPELIRTSPSIGRQGKALRRQQQRNILKSSLHGYDSDLLLRKDTLLHEMPCNGSTRTGRTASANKCLLFKNFCYSGLSRLALEPLQETSVQEIWREAEPFAVCIISSLLWDFLPKIFIFPWLMNSCERIACFDIYSPLA</sequence>
<comment type="caution">
    <text evidence="2">The sequence shown here is derived from an EMBL/GenBank/DDBJ whole genome shotgun (WGS) entry which is preliminary data.</text>
</comment>
<feature type="domain" description="Methyltransferase" evidence="1">
    <location>
        <begin position="124"/>
        <end position="293"/>
    </location>
</feature>
<evidence type="ECO:0000259" key="1">
    <source>
        <dbReference type="Pfam" id="PF13679"/>
    </source>
</evidence>
<dbReference type="InterPro" id="IPR025714">
    <property type="entry name" value="Methyltranfer_dom"/>
</dbReference>
<dbReference type="PANTHER" id="PTHR12496">
    <property type="entry name" value="CGI-41 METHYLTRANSFERASE"/>
    <property type="match status" value="1"/>
</dbReference>
<keyword evidence="3" id="KW-1185">Reference proteome</keyword>
<dbReference type="InterPro" id="IPR029063">
    <property type="entry name" value="SAM-dependent_MTases_sf"/>
</dbReference>
<reference evidence="2 3" key="1">
    <citation type="submission" date="2021-09" db="EMBL/GenBank/DDBJ databases">
        <title>Genomic insights and catalytic innovation underlie evolution of tropane alkaloids biosynthesis.</title>
        <authorList>
            <person name="Wang Y.-J."/>
            <person name="Tian T."/>
            <person name="Huang J.-P."/>
            <person name="Huang S.-X."/>
        </authorList>
    </citation>
    <scope>NUCLEOTIDE SEQUENCE [LARGE SCALE GENOMIC DNA]</scope>
    <source>
        <strain evidence="2">KIB-2018</strain>
        <tissue evidence="2">Leaf</tissue>
    </source>
</reference>
<dbReference type="SUPFAM" id="SSF53335">
    <property type="entry name" value="S-adenosyl-L-methionine-dependent methyltransferases"/>
    <property type="match status" value="1"/>
</dbReference>
<name>A0AAV8UAU8_9ROSI</name>
<accession>A0AAV8UAU8</accession>
<dbReference type="PANTHER" id="PTHR12496:SF0">
    <property type="entry name" value="METHYLTRANSFERASE DOMAIN-CONTAINING PROTEIN"/>
    <property type="match status" value="1"/>
</dbReference>
<dbReference type="AlphaFoldDB" id="A0AAV8UAU8"/>
<protein>
    <recommendedName>
        <fullName evidence="1">Methyltransferase domain-containing protein</fullName>
    </recommendedName>
</protein>
<dbReference type="EMBL" id="JAIWQS010000008">
    <property type="protein sequence ID" value="KAJ8899169.1"/>
    <property type="molecule type" value="Genomic_DNA"/>
</dbReference>
<dbReference type="Gene3D" id="3.40.50.150">
    <property type="entry name" value="Vaccinia Virus protein VP39"/>
    <property type="match status" value="1"/>
</dbReference>